<accession>H9AZW2</accession>
<dbReference type="KEGG" id="vg:14517137"/>
<keyword evidence="4" id="KW-1185">Reference proteome</keyword>
<evidence type="ECO:0000313" key="4">
    <source>
        <dbReference type="Proteomes" id="UP000007576"/>
    </source>
</evidence>
<dbReference type="OrthoDB" id="37506at10239"/>
<dbReference type="EMBL" id="JN968479">
    <property type="protein sequence ID" value="AFD02287.1"/>
    <property type="molecule type" value="Genomic_DNA"/>
</dbReference>
<name>H9AZW2_9VIRU</name>
<dbReference type="Proteomes" id="UP000007576">
    <property type="component" value="Segment"/>
</dbReference>
<organism evidence="3 4">
    <name type="scientific">Haloarcula hispanica icosahedral virus 2</name>
    <dbReference type="NCBI Taxonomy" id="1154689"/>
    <lineage>
        <taxon>Viruses</taxon>
        <taxon>Singelaviria</taxon>
        <taxon>Helvetiavirae</taxon>
        <taxon>Dividoviricota</taxon>
        <taxon>Laserviricetes</taxon>
        <taxon>Halopanivirales</taxon>
        <taxon>Sphaerolipoviridae</taxon>
        <taxon>Alphasphaerolipovirus</taxon>
        <taxon>Alphasphaerolipovirus helsinkii</taxon>
    </lineage>
</organism>
<evidence type="ECO:0000313" key="3">
    <source>
        <dbReference type="EMBL" id="AFD02287.1"/>
    </source>
</evidence>
<evidence type="ECO:0000256" key="2">
    <source>
        <dbReference type="SAM" id="Phobius"/>
    </source>
</evidence>
<proteinExistence type="predicted"/>
<reference evidence="3 4" key="1">
    <citation type="journal article" date="2012" name="J. Virol.">
        <title>Closely related archaeal Haloarcula hispanica icosahedral viruses HHIV-2 and SH1 have nonhomologous genes encoding host recognition functions.</title>
        <authorList>
            <person name="Jaakkola S.T."/>
            <person name="Penttinen R.K."/>
            <person name="Vilen S.T."/>
            <person name="Jalasvuori M."/>
            <person name="Ronnholm G."/>
            <person name="Bamford J.K."/>
            <person name="Bamford D.H."/>
            <person name="Oksanen H.M."/>
        </authorList>
    </citation>
    <scope>NUCLEOTIDE SEQUENCE [LARGE SCALE GENOMIC DNA]</scope>
</reference>
<keyword evidence="2" id="KW-0472">Membrane</keyword>
<sequence length="87" mass="9186">MPDPSAHKGNDGDDSTTKSTRTRWEWTGTLAAFALVMTACAAVLIPLYRGDAVPLWATVTFGLSALASVAWAFGESALRAATEARSK</sequence>
<keyword evidence="2" id="KW-1133">Transmembrane helix</keyword>
<feature type="region of interest" description="Disordered" evidence="1">
    <location>
        <begin position="1"/>
        <end position="21"/>
    </location>
</feature>
<feature type="compositionally biased region" description="Basic and acidic residues" evidence="1">
    <location>
        <begin position="1"/>
        <end position="11"/>
    </location>
</feature>
<keyword evidence="2" id="KW-0812">Transmembrane</keyword>
<dbReference type="GeneID" id="14517137"/>
<feature type="transmembrane region" description="Helical" evidence="2">
    <location>
        <begin position="54"/>
        <end position="73"/>
    </location>
</feature>
<protein>
    <submittedName>
        <fullName evidence="3">Uncharacterized protein</fullName>
    </submittedName>
</protein>
<dbReference type="RefSeq" id="YP_005352792.1">
    <property type="nucleotide sequence ID" value="NC_016989.1"/>
</dbReference>
<feature type="transmembrane region" description="Helical" evidence="2">
    <location>
        <begin position="28"/>
        <end position="48"/>
    </location>
</feature>
<evidence type="ECO:0000256" key="1">
    <source>
        <dbReference type="SAM" id="MobiDB-lite"/>
    </source>
</evidence>